<keyword evidence="7" id="KW-1185">Reference proteome</keyword>
<keyword evidence="3 5" id="KW-1133">Transmembrane helix</keyword>
<dbReference type="RefSeq" id="WP_146534931.1">
    <property type="nucleotide sequence ID" value="NZ_SJPX01000003.1"/>
</dbReference>
<organism evidence="6 7">
    <name type="scientific">Rubripirellula reticaptiva</name>
    <dbReference type="NCBI Taxonomy" id="2528013"/>
    <lineage>
        <taxon>Bacteria</taxon>
        <taxon>Pseudomonadati</taxon>
        <taxon>Planctomycetota</taxon>
        <taxon>Planctomycetia</taxon>
        <taxon>Pirellulales</taxon>
        <taxon>Pirellulaceae</taxon>
        <taxon>Rubripirellula</taxon>
    </lineage>
</organism>
<name>A0A5C6EVV0_9BACT</name>
<evidence type="ECO:0000313" key="6">
    <source>
        <dbReference type="EMBL" id="TWU51619.1"/>
    </source>
</evidence>
<dbReference type="AlphaFoldDB" id="A0A5C6EVV0"/>
<dbReference type="NCBIfam" id="TIGR00785">
    <property type="entry name" value="dass"/>
    <property type="match status" value="1"/>
</dbReference>
<feature type="transmembrane region" description="Helical" evidence="5">
    <location>
        <begin position="322"/>
        <end position="340"/>
    </location>
</feature>
<evidence type="ECO:0000256" key="4">
    <source>
        <dbReference type="ARBA" id="ARBA00023136"/>
    </source>
</evidence>
<dbReference type="Pfam" id="PF00939">
    <property type="entry name" value="Na_sulph_symp"/>
    <property type="match status" value="1"/>
</dbReference>
<dbReference type="OrthoDB" id="9766267at2"/>
<dbReference type="PANTHER" id="PTHR10283">
    <property type="entry name" value="SOLUTE CARRIER FAMILY 13 MEMBER"/>
    <property type="match status" value="1"/>
</dbReference>
<sequence length="472" mass="49457">MQHFRWIAIAAGSVLAIIAYGVCTATFGVSHPTAVTAAVTLLCGVWWCTEAVPIPVTSLVPFVVFPFAGVLDHGQLAQAYGDKFVLLFLAGFMISRAAERSESHLRVSHGMMHLLGTGSQRRVVLGFLLAPAFCSMWISNTATALIMLPVAIAVLQEQKDAKLSAPLLLAVAYGSSLGGMATIIGTPPNGVFVSIYEQQTGRTVDFFSWLKIGVPVSALMLVVAGAWLTRGLGKAVTPRTDQMGPWTPAQKRVLAIIAGTAVLWMTRSAPFGGWAAWLDMPMAHDATVGLAAVVLMFLVPSGEVDSQGSPKPLLDWETAHDIPWGILILFGGGLAIAKAAEVTGLSQSIGNQLAMLDGIHPALLIGIVCLTVTFLTEVTSNMATTTLLMPILGAASVGAGFDASALMIPATLSASCAFMLPVATPPNAIIFGSDQITIREMVKAGFALNLIGVVVITAVCYFVLDLKSGIGN</sequence>
<evidence type="ECO:0000256" key="5">
    <source>
        <dbReference type="SAM" id="Phobius"/>
    </source>
</evidence>
<accession>A0A5C6EVV0</accession>
<proteinExistence type="predicted"/>
<gene>
    <name evidence="6" type="primary">sdcS_2</name>
    <name evidence="6" type="ORF">Poly59_32130</name>
</gene>
<dbReference type="CDD" id="cd01115">
    <property type="entry name" value="SLC13_permease"/>
    <property type="match status" value="1"/>
</dbReference>
<dbReference type="GO" id="GO:0005886">
    <property type="term" value="C:plasma membrane"/>
    <property type="evidence" value="ECO:0007669"/>
    <property type="project" value="TreeGrafter"/>
</dbReference>
<feature type="transmembrane region" description="Helical" evidence="5">
    <location>
        <begin position="124"/>
        <end position="155"/>
    </location>
</feature>
<feature type="transmembrane region" description="Helical" evidence="5">
    <location>
        <begin position="412"/>
        <end position="432"/>
    </location>
</feature>
<evidence type="ECO:0000256" key="2">
    <source>
        <dbReference type="ARBA" id="ARBA00022692"/>
    </source>
</evidence>
<feature type="transmembrane region" description="Helical" evidence="5">
    <location>
        <begin position="53"/>
        <end position="71"/>
    </location>
</feature>
<feature type="transmembrane region" description="Helical" evidence="5">
    <location>
        <begin position="444"/>
        <end position="464"/>
    </location>
</feature>
<dbReference type="GO" id="GO:0008514">
    <property type="term" value="F:organic anion transmembrane transporter activity"/>
    <property type="evidence" value="ECO:0007669"/>
    <property type="project" value="UniProtKB-ARBA"/>
</dbReference>
<evidence type="ECO:0000256" key="3">
    <source>
        <dbReference type="ARBA" id="ARBA00022989"/>
    </source>
</evidence>
<feature type="transmembrane region" description="Helical" evidence="5">
    <location>
        <begin position="352"/>
        <end position="375"/>
    </location>
</feature>
<comment type="subcellular location">
    <subcellularLocation>
        <location evidence="1">Membrane</location>
        <topology evidence="1">Multi-pass membrane protein</topology>
    </subcellularLocation>
</comment>
<dbReference type="InterPro" id="IPR001898">
    <property type="entry name" value="SLC13A/DASS"/>
</dbReference>
<feature type="transmembrane region" description="Helical" evidence="5">
    <location>
        <begin position="167"/>
        <end position="186"/>
    </location>
</feature>
<evidence type="ECO:0000256" key="1">
    <source>
        <dbReference type="ARBA" id="ARBA00004141"/>
    </source>
</evidence>
<reference evidence="6 7" key="1">
    <citation type="submission" date="2019-02" db="EMBL/GenBank/DDBJ databases">
        <title>Deep-cultivation of Planctomycetes and their phenomic and genomic characterization uncovers novel biology.</title>
        <authorList>
            <person name="Wiegand S."/>
            <person name="Jogler M."/>
            <person name="Boedeker C."/>
            <person name="Pinto D."/>
            <person name="Vollmers J."/>
            <person name="Rivas-Marin E."/>
            <person name="Kohn T."/>
            <person name="Peeters S.H."/>
            <person name="Heuer A."/>
            <person name="Rast P."/>
            <person name="Oberbeckmann S."/>
            <person name="Bunk B."/>
            <person name="Jeske O."/>
            <person name="Meyerdierks A."/>
            <person name="Storesund J.E."/>
            <person name="Kallscheuer N."/>
            <person name="Luecker S."/>
            <person name="Lage O.M."/>
            <person name="Pohl T."/>
            <person name="Merkel B.J."/>
            <person name="Hornburger P."/>
            <person name="Mueller R.-W."/>
            <person name="Bruemmer F."/>
            <person name="Labrenz M."/>
            <person name="Spormann A.M."/>
            <person name="Op Den Camp H."/>
            <person name="Overmann J."/>
            <person name="Amann R."/>
            <person name="Jetten M.S.M."/>
            <person name="Mascher T."/>
            <person name="Medema M.H."/>
            <person name="Devos D.P."/>
            <person name="Kaster A.-K."/>
            <person name="Ovreas L."/>
            <person name="Rohde M."/>
            <person name="Galperin M.Y."/>
            <person name="Jogler C."/>
        </authorList>
    </citation>
    <scope>NUCLEOTIDE SEQUENCE [LARGE SCALE GENOMIC DNA]</scope>
    <source>
        <strain evidence="6 7">Poly59</strain>
    </source>
</reference>
<keyword evidence="2 5" id="KW-0812">Transmembrane</keyword>
<dbReference type="Proteomes" id="UP000317977">
    <property type="component" value="Unassembled WGS sequence"/>
</dbReference>
<evidence type="ECO:0000313" key="7">
    <source>
        <dbReference type="Proteomes" id="UP000317977"/>
    </source>
</evidence>
<dbReference type="PANTHER" id="PTHR10283:SF82">
    <property type="entry name" value="SOLUTE CARRIER FAMILY 13 MEMBER 2"/>
    <property type="match status" value="1"/>
</dbReference>
<feature type="transmembrane region" description="Helical" evidence="5">
    <location>
        <begin position="253"/>
        <end position="277"/>
    </location>
</feature>
<feature type="transmembrane region" description="Helical" evidence="5">
    <location>
        <begin position="206"/>
        <end position="232"/>
    </location>
</feature>
<dbReference type="EMBL" id="SJPX01000003">
    <property type="protein sequence ID" value="TWU51619.1"/>
    <property type="molecule type" value="Genomic_DNA"/>
</dbReference>
<keyword evidence="4 5" id="KW-0472">Membrane</keyword>
<dbReference type="GO" id="GO:1905039">
    <property type="term" value="P:carboxylic acid transmembrane transport"/>
    <property type="evidence" value="ECO:0007669"/>
    <property type="project" value="UniProtKB-ARBA"/>
</dbReference>
<protein>
    <submittedName>
        <fullName evidence="6">Sodium-dependent dicarboxylate transporter SdcS</fullName>
    </submittedName>
</protein>
<comment type="caution">
    <text evidence="6">The sequence shown here is derived from an EMBL/GenBank/DDBJ whole genome shotgun (WGS) entry which is preliminary data.</text>
</comment>
<feature type="transmembrane region" description="Helical" evidence="5">
    <location>
        <begin position="283"/>
        <end position="301"/>
    </location>
</feature>